<evidence type="ECO:0000256" key="2">
    <source>
        <dbReference type="ARBA" id="ARBA00004613"/>
    </source>
</evidence>
<keyword evidence="3" id="KW-0964">Secreted</keyword>
<evidence type="ECO:0000256" key="1">
    <source>
        <dbReference type="ARBA" id="ARBA00004340"/>
    </source>
</evidence>
<feature type="non-terminal residue" evidence="5">
    <location>
        <position position="166"/>
    </location>
</feature>
<dbReference type="OrthoDB" id="92405at2759"/>
<evidence type="ECO:0000259" key="4">
    <source>
        <dbReference type="Pfam" id="PF20147"/>
    </source>
</evidence>
<comment type="caution">
    <text evidence="5">The sequence shown here is derived from an EMBL/GenBank/DDBJ whole genome shotgun (WGS) entry which is preliminary data.</text>
</comment>
<dbReference type="Pfam" id="PF20147">
    <property type="entry name" value="Crinkler"/>
    <property type="match status" value="1"/>
</dbReference>
<evidence type="ECO:0000256" key="3">
    <source>
        <dbReference type="ARBA" id="ARBA00022525"/>
    </source>
</evidence>
<sequence>MVLLNCAIVGIGRVISIIIEEWKSVDLLKEAIKDESDGIITCPRPHLQLFLAKKKTDEGKGKGAWVVTNEVESRWSKTSDLKPLNAAAALNLYGLSETGVQLDGPLTEDDVDAGRVPVHVLVVVPGVITIKETDEVEYTTELQYYQRIGKEIQGKNKKYCEAILDK</sequence>
<dbReference type="GO" id="GO:0005576">
    <property type="term" value="C:extracellular region"/>
    <property type="evidence" value="ECO:0007669"/>
    <property type="project" value="UniProtKB-SubCell"/>
</dbReference>
<proteinExistence type="predicted"/>
<name>A0A225UH00_9STRA</name>
<accession>A0A225UH00</accession>
<dbReference type="Proteomes" id="UP000198211">
    <property type="component" value="Unassembled WGS sequence"/>
</dbReference>
<evidence type="ECO:0000313" key="6">
    <source>
        <dbReference type="Proteomes" id="UP000198211"/>
    </source>
</evidence>
<dbReference type="GO" id="GO:0043657">
    <property type="term" value="C:host cell"/>
    <property type="evidence" value="ECO:0007669"/>
    <property type="project" value="UniProtKB-SubCell"/>
</dbReference>
<organism evidence="5 6">
    <name type="scientific">Phytophthora megakarya</name>
    <dbReference type="NCBI Taxonomy" id="4795"/>
    <lineage>
        <taxon>Eukaryota</taxon>
        <taxon>Sar</taxon>
        <taxon>Stramenopiles</taxon>
        <taxon>Oomycota</taxon>
        <taxon>Peronosporomycetes</taxon>
        <taxon>Peronosporales</taxon>
        <taxon>Peronosporaceae</taxon>
        <taxon>Phytophthora</taxon>
    </lineage>
</organism>
<feature type="domain" description="Crinkler effector protein N-terminal" evidence="4">
    <location>
        <begin position="4"/>
        <end position="84"/>
    </location>
</feature>
<reference evidence="6" key="1">
    <citation type="submission" date="2017-03" db="EMBL/GenBank/DDBJ databases">
        <title>Phytopthora megakarya and P. palmivora, two closely related causual agents of cacao black pod achieved similar genome size and gene model numbers by different mechanisms.</title>
        <authorList>
            <person name="Ali S."/>
            <person name="Shao J."/>
            <person name="Larry D.J."/>
            <person name="Kronmiller B."/>
            <person name="Shen D."/>
            <person name="Strem M.D."/>
            <person name="Melnick R.L."/>
            <person name="Guiltinan M.J."/>
            <person name="Tyler B.M."/>
            <person name="Meinhardt L.W."/>
            <person name="Bailey B.A."/>
        </authorList>
    </citation>
    <scope>NUCLEOTIDE SEQUENCE [LARGE SCALE GENOMIC DNA]</scope>
    <source>
        <strain evidence="6">zdho120</strain>
    </source>
</reference>
<keyword evidence="6" id="KW-1185">Reference proteome</keyword>
<gene>
    <name evidence="5" type="ORF">PHMEG_00038818</name>
</gene>
<dbReference type="AlphaFoldDB" id="A0A225UH00"/>
<comment type="subcellular location">
    <subcellularLocation>
        <location evidence="1">Host cell</location>
    </subcellularLocation>
    <subcellularLocation>
        <location evidence="2">Secreted</location>
    </subcellularLocation>
</comment>
<protein>
    <submittedName>
        <fullName evidence="5">Crinkler (CRN)</fullName>
    </submittedName>
</protein>
<dbReference type="EMBL" id="NBNE01018475">
    <property type="protein sequence ID" value="OWY92253.1"/>
    <property type="molecule type" value="Genomic_DNA"/>
</dbReference>
<evidence type="ECO:0000313" key="5">
    <source>
        <dbReference type="EMBL" id="OWY92253.1"/>
    </source>
</evidence>
<dbReference type="InterPro" id="IPR045379">
    <property type="entry name" value="Crinkler_N"/>
</dbReference>